<organism evidence="2 3">
    <name type="scientific">Candidatus Giovannonibacteria bacterium RIFCSPHIGHO2_02_43_16</name>
    <dbReference type="NCBI Taxonomy" id="1798331"/>
    <lineage>
        <taxon>Bacteria</taxon>
        <taxon>Candidatus Giovannoniibacteriota</taxon>
    </lineage>
</organism>
<dbReference type="Gene3D" id="3.90.550.10">
    <property type="entry name" value="Spore Coat Polysaccharide Biosynthesis Protein SpsA, Chain A"/>
    <property type="match status" value="1"/>
</dbReference>
<name>A0A1F5WE58_9BACT</name>
<dbReference type="InterPro" id="IPR001173">
    <property type="entry name" value="Glyco_trans_2-like"/>
</dbReference>
<dbReference type="EMBL" id="MFHJ01000021">
    <property type="protein sequence ID" value="OGF73988.1"/>
    <property type="molecule type" value="Genomic_DNA"/>
</dbReference>
<protein>
    <recommendedName>
        <fullName evidence="1">Glycosyltransferase 2-like domain-containing protein</fullName>
    </recommendedName>
</protein>
<dbReference type="SUPFAM" id="SSF53448">
    <property type="entry name" value="Nucleotide-diphospho-sugar transferases"/>
    <property type="match status" value="1"/>
</dbReference>
<accession>A0A1F5WE58</accession>
<gene>
    <name evidence="2" type="ORF">A2W57_02670</name>
</gene>
<dbReference type="PANTHER" id="PTHR10859">
    <property type="entry name" value="GLYCOSYL TRANSFERASE"/>
    <property type="match status" value="1"/>
</dbReference>
<dbReference type="PANTHER" id="PTHR10859:SF91">
    <property type="entry name" value="DOLICHYL-PHOSPHATE BETA-GLUCOSYLTRANSFERASE"/>
    <property type="match status" value="1"/>
</dbReference>
<evidence type="ECO:0000313" key="3">
    <source>
        <dbReference type="Proteomes" id="UP000178276"/>
    </source>
</evidence>
<dbReference type="AlphaFoldDB" id="A0A1F5WE58"/>
<dbReference type="STRING" id="1798331.A2W57_02670"/>
<evidence type="ECO:0000313" key="2">
    <source>
        <dbReference type="EMBL" id="OGF73988.1"/>
    </source>
</evidence>
<dbReference type="GO" id="GO:0006487">
    <property type="term" value="P:protein N-linked glycosylation"/>
    <property type="evidence" value="ECO:0007669"/>
    <property type="project" value="TreeGrafter"/>
</dbReference>
<dbReference type="InterPro" id="IPR029044">
    <property type="entry name" value="Nucleotide-diphossugar_trans"/>
</dbReference>
<comment type="caution">
    <text evidence="2">The sequence shown here is derived from an EMBL/GenBank/DDBJ whole genome shotgun (WGS) entry which is preliminary data.</text>
</comment>
<feature type="domain" description="Glycosyltransferase 2-like" evidence="1">
    <location>
        <begin position="4"/>
        <end position="170"/>
    </location>
</feature>
<reference evidence="2 3" key="1">
    <citation type="journal article" date="2016" name="Nat. Commun.">
        <title>Thousands of microbial genomes shed light on interconnected biogeochemical processes in an aquifer system.</title>
        <authorList>
            <person name="Anantharaman K."/>
            <person name="Brown C.T."/>
            <person name="Hug L.A."/>
            <person name="Sharon I."/>
            <person name="Castelle C.J."/>
            <person name="Probst A.J."/>
            <person name="Thomas B.C."/>
            <person name="Singh A."/>
            <person name="Wilkins M.J."/>
            <person name="Karaoz U."/>
            <person name="Brodie E.L."/>
            <person name="Williams K.H."/>
            <person name="Hubbard S.S."/>
            <person name="Banfield J.F."/>
        </authorList>
    </citation>
    <scope>NUCLEOTIDE SEQUENCE [LARGE SCALE GENOMIC DNA]</scope>
</reference>
<proteinExistence type="predicted"/>
<dbReference type="Pfam" id="PF00535">
    <property type="entry name" value="Glycos_transf_2"/>
    <property type="match status" value="1"/>
</dbReference>
<sequence>MNLSIIIPFFNEQSRFSKTVKYIRDFLDTQKFFDDIELIFVDDGSTDNTRGLIDEFAKQISIKTIAYKKNMGKGYAVRQGMMAAKSDYALFLDADMSTEPEEIEKFMAEIKKGTPVIIGSRRSKGSQVLVSQSLHRTMMGMIFTMLANLIMGMRVPDFTCGFKCFSRRILFLAKLKGLEIATVPVAWKNDSVTTVRLGRDAIESFFDLIKIRWNYVLGRYN</sequence>
<evidence type="ECO:0000259" key="1">
    <source>
        <dbReference type="Pfam" id="PF00535"/>
    </source>
</evidence>
<dbReference type="Proteomes" id="UP000178276">
    <property type="component" value="Unassembled WGS sequence"/>
</dbReference>